<evidence type="ECO:0000313" key="3">
    <source>
        <dbReference type="Proteomes" id="UP000823388"/>
    </source>
</evidence>
<feature type="compositionally biased region" description="Basic residues" evidence="1">
    <location>
        <begin position="288"/>
        <end position="297"/>
    </location>
</feature>
<reference evidence="2" key="1">
    <citation type="submission" date="2020-05" db="EMBL/GenBank/DDBJ databases">
        <title>WGS assembly of Panicum virgatum.</title>
        <authorList>
            <person name="Lovell J.T."/>
            <person name="Jenkins J."/>
            <person name="Shu S."/>
            <person name="Juenger T.E."/>
            <person name="Schmutz J."/>
        </authorList>
    </citation>
    <scope>NUCLEOTIDE SEQUENCE</scope>
    <source>
        <strain evidence="2">AP13</strain>
    </source>
</reference>
<dbReference type="Proteomes" id="UP000823388">
    <property type="component" value="Chromosome 9N"/>
</dbReference>
<proteinExistence type="predicted"/>
<feature type="region of interest" description="Disordered" evidence="1">
    <location>
        <begin position="1"/>
        <end position="148"/>
    </location>
</feature>
<feature type="compositionally biased region" description="Low complexity" evidence="1">
    <location>
        <begin position="1"/>
        <end position="13"/>
    </location>
</feature>
<dbReference type="AlphaFoldDB" id="A0A8T0MYN5"/>
<evidence type="ECO:0000313" key="2">
    <source>
        <dbReference type="EMBL" id="KAG2542087.1"/>
    </source>
</evidence>
<feature type="region of interest" description="Disordered" evidence="1">
    <location>
        <begin position="218"/>
        <end position="297"/>
    </location>
</feature>
<dbReference type="PANTHER" id="PTHR33828">
    <property type="entry name" value="OS05G0596200 PROTEIN"/>
    <property type="match status" value="1"/>
</dbReference>
<dbReference type="PANTHER" id="PTHR33828:SF2">
    <property type="entry name" value="NUCLEOLIN"/>
    <property type="match status" value="1"/>
</dbReference>
<feature type="compositionally biased region" description="Polar residues" evidence="1">
    <location>
        <begin position="229"/>
        <end position="264"/>
    </location>
</feature>
<name>A0A8T0MYN5_PANVG</name>
<protein>
    <submittedName>
        <fullName evidence="2">Uncharacterized protein</fullName>
    </submittedName>
</protein>
<feature type="compositionally biased region" description="Acidic residues" evidence="1">
    <location>
        <begin position="20"/>
        <end position="30"/>
    </location>
</feature>
<dbReference type="EMBL" id="CM029054">
    <property type="protein sequence ID" value="KAG2542087.1"/>
    <property type="molecule type" value="Genomic_DNA"/>
</dbReference>
<feature type="compositionally biased region" description="Low complexity" evidence="1">
    <location>
        <begin position="106"/>
        <end position="118"/>
    </location>
</feature>
<gene>
    <name evidence="2" type="ORF">PVAP13_9NG568800</name>
</gene>
<comment type="caution">
    <text evidence="2">The sequence shown here is derived from an EMBL/GenBank/DDBJ whole genome shotgun (WGS) entry which is preliminary data.</text>
</comment>
<sequence>MAGEDAAAAGTAAVKKLPKEEEEEDDDELDNVPLAVSRAKKARNASASKVKKDDDDDDEEDNRPISHSRAKKVNEKGTVKGNTKTSKVKKQELESDDDDFMPTSQKKNASAGASNAKATKVKKLKDEDLEDLKENKKRKKRVGVKEGANMSIVKGAKVKKERKVYELPGQKHDPPTERDPLRIFYESLYEQIPTSDMAATWLMEWGLLPVDVARKVFEKKQGQKLKSPVKTTTVSKRKPTSPTKTPASSAMKSVSAKNSAGKPTSQKKRKASSESDDDDDDFIMAPKAKTKRQKASS</sequence>
<accession>A0A8T0MYN5</accession>
<dbReference type="OrthoDB" id="361835at2759"/>
<organism evidence="2 3">
    <name type="scientific">Panicum virgatum</name>
    <name type="common">Blackwell switchgrass</name>
    <dbReference type="NCBI Taxonomy" id="38727"/>
    <lineage>
        <taxon>Eukaryota</taxon>
        <taxon>Viridiplantae</taxon>
        <taxon>Streptophyta</taxon>
        <taxon>Embryophyta</taxon>
        <taxon>Tracheophyta</taxon>
        <taxon>Spermatophyta</taxon>
        <taxon>Magnoliopsida</taxon>
        <taxon>Liliopsida</taxon>
        <taxon>Poales</taxon>
        <taxon>Poaceae</taxon>
        <taxon>PACMAD clade</taxon>
        <taxon>Panicoideae</taxon>
        <taxon>Panicodae</taxon>
        <taxon>Paniceae</taxon>
        <taxon>Panicinae</taxon>
        <taxon>Panicum</taxon>
        <taxon>Panicum sect. Hiantes</taxon>
    </lineage>
</organism>
<evidence type="ECO:0000256" key="1">
    <source>
        <dbReference type="SAM" id="MobiDB-lite"/>
    </source>
</evidence>
<keyword evidence="3" id="KW-1185">Reference proteome</keyword>